<dbReference type="PANTHER" id="PTHR43679:SF2">
    <property type="entry name" value="OCTANOYL-[GCVH]:PROTEIN N-OCTANOYLTRANSFERASE"/>
    <property type="match status" value="1"/>
</dbReference>
<evidence type="ECO:0000259" key="1">
    <source>
        <dbReference type="PROSITE" id="PS51733"/>
    </source>
</evidence>
<name>A0ABM6GDC5_9BACT</name>
<feature type="domain" description="BPL/LPL catalytic" evidence="1">
    <location>
        <begin position="23"/>
        <end position="216"/>
    </location>
</feature>
<accession>A0ABM6GDC5</accession>
<reference evidence="2 3" key="1">
    <citation type="submission" date="2014-02" db="EMBL/GenBank/DDBJ databases">
        <title>Diversity of Thermotogales isolates from hydrothermal vents.</title>
        <authorList>
            <person name="Haverkamp T.H.A."/>
            <person name="Lossouarn J."/>
            <person name="Geslin C."/>
            <person name="Nesbo C.L."/>
        </authorList>
    </citation>
    <scope>NUCLEOTIDE SEQUENCE [LARGE SCALE GENOMIC DNA]</scope>
    <source>
        <strain evidence="2 3">431</strain>
    </source>
</reference>
<organism evidence="2 3">
    <name type="scientific">Thermosipho melanesiensis</name>
    <dbReference type="NCBI Taxonomy" id="46541"/>
    <lineage>
        <taxon>Bacteria</taxon>
        <taxon>Thermotogati</taxon>
        <taxon>Thermotogota</taxon>
        <taxon>Thermotogae</taxon>
        <taxon>Thermotogales</taxon>
        <taxon>Fervidobacteriaceae</taxon>
        <taxon>Thermosipho</taxon>
    </lineage>
</organism>
<sequence>MFYIETWDLPGDLNMAIDYILGTLNVPFFRLYTWERPTLSLGKNQSLDDVNFEFLKENDIDCVRRPTGGRAVLHKDEITYSVVIPNGHSLYRLSVLKLYKFLSKLIVDALNNMGLPVKMVGRGLRGNTHICFDAPSWYEIVLNDKKVVGSAQMRTKSFVLQHGSIVLKTTYNVESCFKKLDRKITQYGLDQYKILNELKVRDALYVEFDKVFGLKKFKDLDKVLQEAQKARRRFCCT</sequence>
<dbReference type="SUPFAM" id="SSF55681">
    <property type="entry name" value="Class II aaRS and biotin synthetases"/>
    <property type="match status" value="1"/>
</dbReference>
<keyword evidence="3" id="KW-1185">Reference proteome</keyword>
<evidence type="ECO:0000313" key="3">
    <source>
        <dbReference type="Proteomes" id="UP000185490"/>
    </source>
</evidence>
<dbReference type="Pfam" id="PF21948">
    <property type="entry name" value="LplA-B_cat"/>
    <property type="match status" value="1"/>
</dbReference>
<dbReference type="PANTHER" id="PTHR43679">
    <property type="entry name" value="OCTANOYLTRANSFERASE LIPM-RELATED"/>
    <property type="match status" value="1"/>
</dbReference>
<dbReference type="InterPro" id="IPR004143">
    <property type="entry name" value="BPL_LPL_catalytic"/>
</dbReference>
<dbReference type="EMBL" id="CP007389">
    <property type="protein sequence ID" value="APT73351.1"/>
    <property type="molecule type" value="Genomic_DNA"/>
</dbReference>
<dbReference type="CDD" id="cd16443">
    <property type="entry name" value="LplA"/>
    <property type="match status" value="1"/>
</dbReference>
<protein>
    <submittedName>
        <fullName evidence="2">Ligase</fullName>
    </submittedName>
</protein>
<dbReference type="Proteomes" id="UP000185490">
    <property type="component" value="Chromosome"/>
</dbReference>
<dbReference type="InterPro" id="IPR045864">
    <property type="entry name" value="aa-tRNA-synth_II/BPL/LPL"/>
</dbReference>
<proteinExistence type="predicted"/>
<dbReference type="InterPro" id="IPR050664">
    <property type="entry name" value="Octanoyltrans_LipM/LipL"/>
</dbReference>
<dbReference type="Gene3D" id="3.30.930.10">
    <property type="entry name" value="Bira Bifunctional Protein, Domain 2"/>
    <property type="match status" value="1"/>
</dbReference>
<evidence type="ECO:0000313" key="2">
    <source>
        <dbReference type="EMBL" id="APT73351.1"/>
    </source>
</evidence>
<dbReference type="GO" id="GO:0016874">
    <property type="term" value="F:ligase activity"/>
    <property type="evidence" value="ECO:0007669"/>
    <property type="project" value="UniProtKB-KW"/>
</dbReference>
<gene>
    <name evidence="2" type="ORF">BW47_01530</name>
</gene>
<keyword evidence="2" id="KW-0436">Ligase</keyword>
<dbReference type="PROSITE" id="PS51733">
    <property type="entry name" value="BPL_LPL_CATALYTIC"/>
    <property type="match status" value="1"/>
</dbReference>
<dbReference type="RefSeq" id="WP_012056513.1">
    <property type="nucleotide sequence ID" value="NZ_CP007389.1"/>
</dbReference>